<sequence>MNNDILRLAASAFKSALQRQDRQAILAAARQLIALEAPLGDQWLGLSQQVFKWGELNLALTALNCWHRQGTPANVVNYEKAMILSLAGQTARAQKLVEALPAGFPTEVANAYLRGALAFNLGQLRDAEKEFRRALKARPDSGRSWQGLAHFGTISDADYSAMRALANAPRFDDPEDHAAVENALGLVEHRRGNRADAFSHFEKSTNIVRQGRAYSAEENEQSAQIAGRWTAEEISCLAECPAAEARKPIFVTGLPRSGTTLVEQILAAHSAVDGGGELGLAMQLEAISDGFAPADLKRYVEAGGKLRDLRESYLRLVAERIPGEGAFIDKTLNQSRSLGPYALIFPDAPVLWLRRDPLDNAWSIFRTWMSRSAIAGWSLADIAHHMKLEDRLFAHWKSVLGSRMLIVPYAELVTHPEEWIARMTAHCGLEVEAQQHRFHETSQRVTTASSLQVREPINRRGIGSAEPYREFMRPFIEAYEA</sequence>
<dbReference type="EMBL" id="WTYM01000052">
    <property type="protein sequence ID" value="MXO60426.1"/>
    <property type="molecule type" value="Genomic_DNA"/>
</dbReference>
<dbReference type="GO" id="GO:0008476">
    <property type="term" value="F:protein-tyrosine sulfotransferase activity"/>
    <property type="evidence" value="ECO:0007669"/>
    <property type="project" value="InterPro"/>
</dbReference>
<dbReference type="SUPFAM" id="SSF52540">
    <property type="entry name" value="P-loop containing nucleoside triphosphate hydrolases"/>
    <property type="match status" value="1"/>
</dbReference>
<dbReference type="SUPFAM" id="SSF48452">
    <property type="entry name" value="TPR-like"/>
    <property type="match status" value="1"/>
</dbReference>
<dbReference type="Gene3D" id="1.25.40.10">
    <property type="entry name" value="Tetratricopeptide repeat domain"/>
    <property type="match status" value="1"/>
</dbReference>
<dbReference type="Pfam" id="PF13469">
    <property type="entry name" value="Sulfotransfer_3"/>
    <property type="match status" value="1"/>
</dbReference>
<dbReference type="InterPro" id="IPR027417">
    <property type="entry name" value="P-loop_NTPase"/>
</dbReference>
<evidence type="ECO:0000313" key="3">
    <source>
        <dbReference type="EMBL" id="MXO60426.1"/>
    </source>
</evidence>
<dbReference type="PANTHER" id="PTHR12788:SF10">
    <property type="entry name" value="PROTEIN-TYROSINE SULFOTRANSFERASE"/>
    <property type="match status" value="1"/>
</dbReference>
<dbReference type="InterPro" id="IPR026634">
    <property type="entry name" value="TPST-like"/>
</dbReference>
<keyword evidence="1" id="KW-0808">Transferase</keyword>
<protein>
    <submittedName>
        <fullName evidence="3">Uncharacterized protein</fullName>
    </submittedName>
</protein>
<dbReference type="Gene3D" id="3.40.50.300">
    <property type="entry name" value="P-loop containing nucleotide triphosphate hydrolases"/>
    <property type="match status" value="1"/>
</dbReference>
<gene>
    <name evidence="3" type="ORF">GRI89_12850</name>
</gene>
<feature type="repeat" description="TPR" evidence="2">
    <location>
        <begin position="108"/>
        <end position="141"/>
    </location>
</feature>
<keyword evidence="4" id="KW-1185">Reference proteome</keyword>
<evidence type="ECO:0000313" key="4">
    <source>
        <dbReference type="Proteomes" id="UP000433652"/>
    </source>
</evidence>
<organism evidence="3 4">
    <name type="scientific">Croceibacterium salegens</name>
    <dbReference type="NCBI Taxonomy" id="1737568"/>
    <lineage>
        <taxon>Bacteria</taxon>
        <taxon>Pseudomonadati</taxon>
        <taxon>Pseudomonadota</taxon>
        <taxon>Alphaproteobacteria</taxon>
        <taxon>Sphingomonadales</taxon>
        <taxon>Erythrobacteraceae</taxon>
        <taxon>Croceibacterium</taxon>
    </lineage>
</organism>
<accession>A0A6I4SZW3</accession>
<dbReference type="InterPro" id="IPR019734">
    <property type="entry name" value="TPR_rpt"/>
</dbReference>
<dbReference type="RefSeq" id="WP_159796261.1">
    <property type="nucleotide sequence ID" value="NZ_WTYM01000052.1"/>
</dbReference>
<comment type="caution">
    <text evidence="3">The sequence shown here is derived from an EMBL/GenBank/DDBJ whole genome shotgun (WGS) entry which is preliminary data.</text>
</comment>
<keyword evidence="2" id="KW-0802">TPR repeat</keyword>
<dbReference type="Proteomes" id="UP000433652">
    <property type="component" value="Unassembled WGS sequence"/>
</dbReference>
<dbReference type="PROSITE" id="PS50005">
    <property type="entry name" value="TPR"/>
    <property type="match status" value="1"/>
</dbReference>
<reference evidence="3 4" key="1">
    <citation type="submission" date="2019-12" db="EMBL/GenBank/DDBJ databases">
        <title>Genomic-based taxomic classification of the family Erythrobacteraceae.</title>
        <authorList>
            <person name="Xu L."/>
        </authorList>
    </citation>
    <scope>NUCLEOTIDE SEQUENCE [LARGE SCALE GENOMIC DNA]</scope>
    <source>
        <strain evidence="3 4">MCCC 1K01500</strain>
    </source>
</reference>
<evidence type="ECO:0000256" key="2">
    <source>
        <dbReference type="PROSITE-ProRule" id="PRU00339"/>
    </source>
</evidence>
<dbReference type="OrthoDB" id="9800698at2"/>
<name>A0A6I4SZW3_9SPHN</name>
<dbReference type="InterPro" id="IPR011990">
    <property type="entry name" value="TPR-like_helical_dom_sf"/>
</dbReference>
<proteinExistence type="predicted"/>
<evidence type="ECO:0000256" key="1">
    <source>
        <dbReference type="ARBA" id="ARBA00022679"/>
    </source>
</evidence>
<dbReference type="PANTHER" id="PTHR12788">
    <property type="entry name" value="PROTEIN-TYROSINE SULFOTRANSFERASE 2"/>
    <property type="match status" value="1"/>
</dbReference>
<dbReference type="AlphaFoldDB" id="A0A6I4SZW3"/>